<gene>
    <name evidence="2" type="ORF">OTJ99_000863</name>
</gene>
<dbReference type="SUPFAM" id="SSF48452">
    <property type="entry name" value="TPR-like"/>
    <property type="match status" value="1"/>
</dbReference>
<dbReference type="Gene3D" id="1.25.40.10">
    <property type="entry name" value="Tetratricopeptide repeat domain"/>
    <property type="match status" value="1"/>
</dbReference>
<accession>A0ABY7BHL6</accession>
<dbReference type="InterPro" id="IPR019734">
    <property type="entry name" value="TPR_rpt"/>
</dbReference>
<keyword evidence="3" id="KW-1185">Reference proteome</keyword>
<dbReference type="Pfam" id="PF13424">
    <property type="entry name" value="TPR_12"/>
    <property type="match status" value="1"/>
</dbReference>
<proteinExistence type="predicted"/>
<dbReference type="Proteomes" id="UP001164745">
    <property type="component" value="Chromosome"/>
</dbReference>
<organism evidence="2 3">
    <name type="scientific">Caldicellulosiruptor naganoensis</name>
    <dbReference type="NCBI Taxonomy" id="29324"/>
    <lineage>
        <taxon>Bacteria</taxon>
        <taxon>Bacillati</taxon>
        <taxon>Bacillota</taxon>
        <taxon>Bacillota incertae sedis</taxon>
        <taxon>Caldicellulosiruptorales</taxon>
        <taxon>Caldicellulosiruptoraceae</taxon>
        <taxon>Caldicellulosiruptor</taxon>
    </lineage>
</organism>
<reference evidence="2" key="1">
    <citation type="submission" date="2022-12" db="EMBL/GenBank/DDBJ databases">
        <authorList>
            <person name="Bing R.G."/>
            <person name="Willard D.J."/>
            <person name="Manesh M.J.H."/>
            <person name="Laemthong T."/>
            <person name="Crosby J.R."/>
            <person name="Kelly R.M."/>
        </authorList>
    </citation>
    <scope>NUCLEOTIDE SEQUENCE</scope>
    <source>
        <strain evidence="2">DSM 8991</strain>
    </source>
</reference>
<evidence type="ECO:0000313" key="2">
    <source>
        <dbReference type="EMBL" id="WAM32329.1"/>
    </source>
</evidence>
<dbReference type="RefSeq" id="WP_235374631.1">
    <property type="nucleotide sequence ID" value="NZ_CP113864.1"/>
</dbReference>
<protein>
    <submittedName>
        <fullName evidence="2">Tetratricopeptide repeat protein</fullName>
    </submittedName>
</protein>
<feature type="repeat" description="TPR" evidence="1">
    <location>
        <begin position="28"/>
        <end position="61"/>
    </location>
</feature>
<evidence type="ECO:0000256" key="1">
    <source>
        <dbReference type="PROSITE-ProRule" id="PRU00339"/>
    </source>
</evidence>
<dbReference type="InterPro" id="IPR011990">
    <property type="entry name" value="TPR-like_helical_dom_sf"/>
</dbReference>
<dbReference type="EMBL" id="CP113864">
    <property type="protein sequence ID" value="WAM32329.1"/>
    <property type="molecule type" value="Genomic_DNA"/>
</dbReference>
<sequence length="120" mass="13967">MSSNNFWDAEREIDISLKFAEKNIFRQIECIRKKGEILSAAEKYSEAIEYFKNAVKLSETSGSALELAKCYFLLAKTYLKTLQKDQAKYYFEMSEKWSKLIDDECSIKTEIASFKKCLIS</sequence>
<name>A0ABY7BHL6_9FIRM</name>
<evidence type="ECO:0000313" key="3">
    <source>
        <dbReference type="Proteomes" id="UP001164745"/>
    </source>
</evidence>
<keyword evidence="1" id="KW-0802">TPR repeat</keyword>
<dbReference type="PROSITE" id="PS50005">
    <property type="entry name" value="TPR"/>
    <property type="match status" value="1"/>
</dbReference>